<name>A0ABV5IRA3_9ACTN</name>
<dbReference type="PANTHER" id="PTHR11985:SF31">
    <property type="entry name" value="GLYCEROL-3-PHOSPHATE DEHYDROGENASE 2"/>
    <property type="match status" value="1"/>
</dbReference>
<dbReference type="Pfam" id="PF16901">
    <property type="entry name" value="DAO_C"/>
    <property type="match status" value="1"/>
</dbReference>
<dbReference type="PRINTS" id="PR01001">
    <property type="entry name" value="FADG3PDH"/>
</dbReference>
<protein>
    <recommendedName>
        <fullName evidence="6">Glycerol-3-phosphate dehydrogenase</fullName>
        <ecNumber evidence="6">1.1.5.3</ecNumber>
    </recommendedName>
</protein>
<evidence type="ECO:0000313" key="10">
    <source>
        <dbReference type="Proteomes" id="UP001589647"/>
    </source>
</evidence>
<accession>A0ABV5IRA3</accession>
<dbReference type="InterPro" id="IPR031656">
    <property type="entry name" value="DAO_C"/>
</dbReference>
<comment type="catalytic activity">
    <reaction evidence="6">
        <text>a quinone + sn-glycerol 3-phosphate = dihydroxyacetone phosphate + a quinol</text>
        <dbReference type="Rhea" id="RHEA:18977"/>
        <dbReference type="ChEBI" id="CHEBI:24646"/>
        <dbReference type="ChEBI" id="CHEBI:57597"/>
        <dbReference type="ChEBI" id="CHEBI:57642"/>
        <dbReference type="ChEBI" id="CHEBI:132124"/>
        <dbReference type="EC" id="1.1.5.3"/>
    </reaction>
</comment>
<evidence type="ECO:0000256" key="6">
    <source>
        <dbReference type="RuleBase" id="RU361217"/>
    </source>
</evidence>
<feature type="domain" description="FAD dependent oxidoreductase" evidence="7">
    <location>
        <begin position="23"/>
        <end position="382"/>
    </location>
</feature>
<dbReference type="PROSITE" id="PS00977">
    <property type="entry name" value="FAD_G3PDH_1"/>
    <property type="match status" value="1"/>
</dbReference>
<dbReference type="InterPro" id="IPR038299">
    <property type="entry name" value="DAO_C_sf"/>
</dbReference>
<reference evidence="9 10" key="1">
    <citation type="submission" date="2024-09" db="EMBL/GenBank/DDBJ databases">
        <authorList>
            <person name="Sun Q."/>
            <person name="Mori K."/>
        </authorList>
    </citation>
    <scope>NUCLEOTIDE SEQUENCE [LARGE SCALE GENOMIC DNA]</scope>
    <source>
        <strain evidence="9 10">CCM 3426</strain>
    </source>
</reference>
<dbReference type="RefSeq" id="WP_229824910.1">
    <property type="nucleotide sequence ID" value="NZ_BMRC01000032.1"/>
</dbReference>
<dbReference type="Pfam" id="PF01266">
    <property type="entry name" value="DAO"/>
    <property type="match status" value="1"/>
</dbReference>
<comment type="caution">
    <text evidence="9">The sequence shown here is derived from an EMBL/GenBank/DDBJ whole genome shotgun (WGS) entry which is preliminary data.</text>
</comment>
<keyword evidence="10" id="KW-1185">Reference proteome</keyword>
<proteinExistence type="inferred from homology"/>
<dbReference type="GO" id="GO:0016491">
    <property type="term" value="F:oxidoreductase activity"/>
    <property type="evidence" value="ECO:0007669"/>
    <property type="project" value="UniProtKB-KW"/>
</dbReference>
<dbReference type="PROSITE" id="PS00978">
    <property type="entry name" value="FAD_G3PDH_2"/>
    <property type="match status" value="1"/>
</dbReference>
<evidence type="ECO:0000256" key="5">
    <source>
        <dbReference type="ARBA" id="ARBA00023002"/>
    </source>
</evidence>
<evidence type="ECO:0000256" key="3">
    <source>
        <dbReference type="ARBA" id="ARBA00022630"/>
    </source>
</evidence>
<feature type="domain" description="Alpha-glycerophosphate oxidase C-terminal" evidence="8">
    <location>
        <begin position="403"/>
        <end position="527"/>
    </location>
</feature>
<dbReference type="PANTHER" id="PTHR11985">
    <property type="entry name" value="GLYCEROL-3-PHOSPHATE DEHYDROGENASE"/>
    <property type="match status" value="1"/>
</dbReference>
<dbReference type="Gene3D" id="1.10.8.870">
    <property type="entry name" value="Alpha-glycerophosphate oxidase, cap domain"/>
    <property type="match status" value="1"/>
</dbReference>
<keyword evidence="4" id="KW-0274">FAD</keyword>
<sequence length="560" mass="60255">MTGAMDARNRQAAIDRLAGQSFDVLVIGGGVTGAGAALDAASRGLRVALVESRDLAAGTSSRSSKLIHGGLRYLEQFDFKLVREALKERDLLVSRLAPHLVKPVTFLYPLQHGLIERPYVGAGLTLYDTLEGMRRPMPRHRYLSVKESRRMAPGLRADAVSGSMIYFDAQVDDARFTLALARTAVAHGAVVATRARVTEMLRDQGSERVVGARVHDEETGRDLDVKADSVVVCAGVWTDPVNALPGSAPAGFKVRMSKGVHVMVPGEAIASSTGMIIPTEKSVLFIIPWTRRRWIVGTTDTDYEGDREEPVATGEDIDYILGHANAVLARPLTRDDVVGVYVGLRPLVAADESSATTKLSREHVVDVPMPGLATIAGGKFTTYRVMAKDVIDAALEGFDVPESVTDRLPLIGADGLPAVKASVRRLVQDHDVDADVVNHLVHRYGTLALEVLALVDEDHSLGEPLVEGCPWVKAEVVYAVTHEGALHAEDVLSRRTRMLIEAIPPALDAAPVVARLMAGLLGWDEGRVEAEVARCRTLIEAELKALAEATAPREEAVAAS</sequence>
<dbReference type="InterPro" id="IPR006076">
    <property type="entry name" value="FAD-dep_OxRdtase"/>
</dbReference>
<evidence type="ECO:0000259" key="7">
    <source>
        <dbReference type="Pfam" id="PF01266"/>
    </source>
</evidence>
<evidence type="ECO:0000313" key="9">
    <source>
        <dbReference type="EMBL" id="MFB9206583.1"/>
    </source>
</evidence>
<gene>
    <name evidence="9" type="ORF">ACFFV7_35665</name>
</gene>
<dbReference type="Proteomes" id="UP001589647">
    <property type="component" value="Unassembled WGS sequence"/>
</dbReference>
<dbReference type="InterPro" id="IPR036188">
    <property type="entry name" value="FAD/NAD-bd_sf"/>
</dbReference>
<keyword evidence="5 6" id="KW-0560">Oxidoreductase</keyword>
<dbReference type="EMBL" id="JBHMEI010000038">
    <property type="protein sequence ID" value="MFB9206583.1"/>
    <property type="molecule type" value="Genomic_DNA"/>
</dbReference>
<evidence type="ECO:0000256" key="1">
    <source>
        <dbReference type="ARBA" id="ARBA00001974"/>
    </source>
</evidence>
<dbReference type="SUPFAM" id="SSF51905">
    <property type="entry name" value="FAD/NAD(P)-binding domain"/>
    <property type="match status" value="1"/>
</dbReference>
<dbReference type="Gene3D" id="3.30.9.10">
    <property type="entry name" value="D-Amino Acid Oxidase, subunit A, domain 2"/>
    <property type="match status" value="1"/>
</dbReference>
<evidence type="ECO:0000256" key="4">
    <source>
        <dbReference type="ARBA" id="ARBA00022827"/>
    </source>
</evidence>
<evidence type="ECO:0000256" key="2">
    <source>
        <dbReference type="ARBA" id="ARBA00007330"/>
    </source>
</evidence>
<keyword evidence="3 6" id="KW-0285">Flavoprotein</keyword>
<organism evidence="9 10">
    <name type="scientific">Nonomuraea spiralis</name>
    <dbReference type="NCBI Taxonomy" id="46182"/>
    <lineage>
        <taxon>Bacteria</taxon>
        <taxon>Bacillati</taxon>
        <taxon>Actinomycetota</taxon>
        <taxon>Actinomycetes</taxon>
        <taxon>Streptosporangiales</taxon>
        <taxon>Streptosporangiaceae</taxon>
        <taxon>Nonomuraea</taxon>
    </lineage>
</organism>
<evidence type="ECO:0000259" key="8">
    <source>
        <dbReference type="Pfam" id="PF16901"/>
    </source>
</evidence>
<comment type="cofactor">
    <cofactor evidence="1 6">
        <name>FAD</name>
        <dbReference type="ChEBI" id="CHEBI:57692"/>
    </cofactor>
</comment>
<dbReference type="EC" id="1.1.5.3" evidence="6"/>
<dbReference type="Gene3D" id="3.50.50.60">
    <property type="entry name" value="FAD/NAD(P)-binding domain"/>
    <property type="match status" value="1"/>
</dbReference>
<comment type="similarity">
    <text evidence="2 6">Belongs to the FAD-dependent glycerol-3-phosphate dehydrogenase family.</text>
</comment>
<dbReference type="InterPro" id="IPR000447">
    <property type="entry name" value="G3P_DH_FAD-dep"/>
</dbReference>